<evidence type="ECO:0000256" key="2">
    <source>
        <dbReference type="SAM" id="SignalP"/>
    </source>
</evidence>
<proteinExistence type="predicted"/>
<dbReference type="VEuPathDB" id="VectorBase:BGLB023028"/>
<keyword evidence="1" id="KW-0472">Membrane</keyword>
<evidence type="ECO:0008006" key="5">
    <source>
        <dbReference type="Google" id="ProtNLM"/>
    </source>
</evidence>
<dbReference type="EnsemblMetazoa" id="BGLB023028-RA">
    <property type="protein sequence ID" value="BGLB023028-PA"/>
    <property type="gene ID" value="BGLB023028"/>
</dbReference>
<dbReference type="KEGG" id="bgt:106068619"/>
<keyword evidence="1" id="KW-0812">Transmembrane</keyword>
<dbReference type="VEuPathDB" id="VectorBase:BGLAX_046789"/>
<feature type="signal peptide" evidence="2">
    <location>
        <begin position="1"/>
        <end position="19"/>
    </location>
</feature>
<feature type="transmembrane region" description="Helical" evidence="1">
    <location>
        <begin position="1354"/>
        <end position="1375"/>
    </location>
</feature>
<dbReference type="STRING" id="6526.A0A2C9KSK2"/>
<feature type="chain" id="PRO_5013016710" description="SEA domain-containing protein" evidence="2">
    <location>
        <begin position="20"/>
        <end position="1399"/>
    </location>
</feature>
<evidence type="ECO:0000313" key="4">
    <source>
        <dbReference type="Proteomes" id="UP000076420"/>
    </source>
</evidence>
<reference evidence="3" key="1">
    <citation type="submission" date="2020-05" db="UniProtKB">
        <authorList>
            <consortium name="EnsemblMetazoa"/>
        </authorList>
    </citation>
    <scope>IDENTIFICATION</scope>
    <source>
        <strain evidence="3">BB02</strain>
    </source>
</reference>
<evidence type="ECO:0000313" key="3">
    <source>
        <dbReference type="EnsemblMetazoa" id="BGLB023028-PA"/>
    </source>
</evidence>
<evidence type="ECO:0000256" key="1">
    <source>
        <dbReference type="SAM" id="Phobius"/>
    </source>
</evidence>
<accession>A0A2C9KSK2</accession>
<sequence>MMYALMLILISIISPVVSATSGISFNVNDYTFIFDQQNLINAMDCFNQTAYFCVIKTLNENNKVLTAEEITLSNMTLVAAGSETYSKYVKCAAPSETSTQQIWCSRVHQNAPLAQSDTAGSKCHALGVFSNGTVVFQLNLIFYMNDYAVDSSVQEVNTSRFEVSPCTQNSITSFTYHDSSTSVYTAAYTSSVPLTDRALQTSALSSYFSLITATLSGDFVHYTSNNSETSDLMSSLETFSHLSTMPMDARTASRSPQIASTSILVDLFSDTTNYIETFVTSMTRQIVNASRIDVLALTSTFNFVDDLTKSVALSETSHVNYTFNDALTIEKSSTVPVNFTSVNEFISVTPSTSPVSFTGASEHISLTPLTLPVSFTSANEFISATPSTSFVSFTAASEHISLTPSTLPVSFTSASEHISLFSSTLPVSFTTANEPISLTLLTVPVSFTTEIESFSPTTSAVPVSFTAATEPISLTTSTVTDSFTTAIKPISLTTSTVTDSFTTAIKPINLTTSTVTDSFITIKFITFSSLSSSVLSIISQTGVPTIAYEMNFTDFETLLTKSSFNITAEFSTRSESSGIVEPTSSSVFTNSQDNESKHLTSSIDVAAELSHIRETSINVDLDSIDSLSPTNLAPTVYTQNTESASFNTSVIRVTAATTLAMEFMNTNLVVSAVLAASSLRNTETTSSNNLAIDVPTDFNSSPNSVHLAMTNSEWILRGYSTTSVDMLYTVQTELEDLLPITFVSSLGILHSTHISSKEIPTIAPTMSVDILLKTSFTITDALLVPSSTLLDLLHTTQRNLEDISTGSIKTLYILPTPSATSKDILPTAPTSLVDILLTASVSPTDVPSMASSVPLDMLSTGSATTMDVTSASSDSSRDALHATQTNLEDTLHSGLAQTSSIFLTSQATSEEILPSLKTSLSDVLSSENTLKGASEMSIDIVLTSFNTTDGVILEPSTISATPTLVYLSYLDITTTSDIQTLLTASISVASTDSSLTVDLLLQISTTSEHFFQLSSESQEDVVSFDSTTLTPSSSTTNIPVDSADIDSSFLTDVSFIKDLTSLHVEHTTLSFYVFHSTSSSELVSTAFITSDEYQATFSTIDARSKSINATSIAMLYPTTFLEPSQTTSTYYIKSTLVKETPELIRTTQQLSTYTFYDGTGSITSLSTNTFSTMLSEFTDAINLIPKSTTFITHVHLDTTVFSEVQSEQILTVSIASKSQSSQLSSYLSLTLDKSSTVALNTAAETMAKSLEPFYTYLENSSQSYARKSSIIYDSLALFSNSQPIVSPSRSTSMTYELPLSGASFFEFSTWSVSISTSTDTVSTVSSTTGTTSNTTKVISDISSYINTSSETNRIIGITFGVLGFAAVLIVLVFVVKKIRSVNRESRFMSEFDKASHYSC</sequence>
<protein>
    <recommendedName>
        <fullName evidence="5">SEA domain-containing protein</fullName>
    </recommendedName>
</protein>
<dbReference type="Proteomes" id="UP000076420">
    <property type="component" value="Unassembled WGS sequence"/>
</dbReference>
<organism evidence="3 4">
    <name type="scientific">Biomphalaria glabrata</name>
    <name type="common">Bloodfluke planorb</name>
    <name type="synonym">Freshwater snail</name>
    <dbReference type="NCBI Taxonomy" id="6526"/>
    <lineage>
        <taxon>Eukaryota</taxon>
        <taxon>Metazoa</taxon>
        <taxon>Spiralia</taxon>
        <taxon>Lophotrochozoa</taxon>
        <taxon>Mollusca</taxon>
        <taxon>Gastropoda</taxon>
        <taxon>Heterobranchia</taxon>
        <taxon>Euthyneura</taxon>
        <taxon>Panpulmonata</taxon>
        <taxon>Hygrophila</taxon>
        <taxon>Lymnaeoidea</taxon>
        <taxon>Planorbidae</taxon>
        <taxon>Biomphalaria</taxon>
    </lineage>
</organism>
<keyword evidence="2" id="KW-0732">Signal</keyword>
<name>A0A2C9KSK2_BIOGL</name>
<gene>
    <name evidence="3" type="primary">106068619</name>
</gene>
<dbReference type="OrthoDB" id="6183153at2759"/>
<keyword evidence="1" id="KW-1133">Transmembrane helix</keyword>